<dbReference type="SUPFAM" id="SSF55874">
    <property type="entry name" value="ATPase domain of HSP90 chaperone/DNA topoisomerase II/histidine kinase"/>
    <property type="match status" value="1"/>
</dbReference>
<dbReference type="PRINTS" id="PR00344">
    <property type="entry name" value="BCTRLSENSOR"/>
</dbReference>
<dbReference type="GO" id="GO:0009927">
    <property type="term" value="F:histidine phosphotransfer kinase activity"/>
    <property type="evidence" value="ECO:0007669"/>
    <property type="project" value="TreeGrafter"/>
</dbReference>
<dbReference type="InterPro" id="IPR001789">
    <property type="entry name" value="Sig_transdc_resp-reg_receiver"/>
</dbReference>
<feature type="chain" id="PRO_5036688467" description="histidine kinase" evidence="8">
    <location>
        <begin position="22"/>
        <end position="1382"/>
    </location>
</feature>
<dbReference type="Pfam" id="PF02518">
    <property type="entry name" value="HATPase_c"/>
    <property type="match status" value="1"/>
</dbReference>
<dbReference type="KEGG" id="mpad:KEF85_11135"/>
<evidence type="ECO:0000259" key="11">
    <source>
        <dbReference type="PROSITE" id="PS50112"/>
    </source>
</evidence>
<evidence type="ECO:0000256" key="5">
    <source>
        <dbReference type="ARBA" id="ARBA00022777"/>
    </source>
</evidence>
<dbReference type="Pfam" id="PF00072">
    <property type="entry name" value="Response_reg"/>
    <property type="match status" value="1"/>
</dbReference>
<reference evidence="13" key="1">
    <citation type="submission" date="2021-04" db="EMBL/GenBank/DDBJ databases">
        <title>Draft genome sequence data of methanotrophic Methylovulum sp. strain S1L and Methylomonas sp. strain S2AM isolated from boreal lake water columns.</title>
        <authorList>
            <person name="Rissanen A.J."/>
            <person name="Mangayil R."/>
            <person name="Svenning M.M."/>
            <person name="Khanongnuch R."/>
        </authorList>
    </citation>
    <scope>NUCLEOTIDE SEQUENCE</scope>
    <source>
        <strain evidence="13">S2AM</strain>
    </source>
</reference>
<dbReference type="SUPFAM" id="SSF55785">
    <property type="entry name" value="PYP-like sensor domain (PAS domain)"/>
    <property type="match status" value="5"/>
</dbReference>
<dbReference type="InterPro" id="IPR000700">
    <property type="entry name" value="PAS-assoc_C"/>
</dbReference>
<dbReference type="PANTHER" id="PTHR43047:SF72">
    <property type="entry name" value="OSMOSENSING HISTIDINE PROTEIN KINASE SLN1"/>
    <property type="match status" value="1"/>
</dbReference>
<evidence type="ECO:0000259" key="9">
    <source>
        <dbReference type="PROSITE" id="PS50109"/>
    </source>
</evidence>
<evidence type="ECO:0000256" key="8">
    <source>
        <dbReference type="SAM" id="SignalP"/>
    </source>
</evidence>
<dbReference type="SMART" id="SM00086">
    <property type="entry name" value="PAC"/>
    <property type="match status" value="4"/>
</dbReference>
<feature type="domain" description="PAS" evidence="11">
    <location>
        <begin position="625"/>
        <end position="680"/>
    </location>
</feature>
<dbReference type="SMART" id="SM00091">
    <property type="entry name" value="PAS"/>
    <property type="match status" value="5"/>
</dbReference>
<dbReference type="Gene3D" id="2.10.70.100">
    <property type="match status" value="2"/>
</dbReference>
<keyword evidence="4" id="KW-0808">Transferase</keyword>
<feature type="domain" description="PAC" evidence="12">
    <location>
        <begin position="828"/>
        <end position="881"/>
    </location>
</feature>
<dbReference type="InterPro" id="IPR015168">
    <property type="entry name" value="SsuA/THI5"/>
</dbReference>
<dbReference type="InterPro" id="IPR013655">
    <property type="entry name" value="PAS_fold_3"/>
</dbReference>
<dbReference type="Gene3D" id="3.30.450.20">
    <property type="entry name" value="PAS domain"/>
    <property type="match status" value="5"/>
</dbReference>
<accession>A0A975R982</accession>
<keyword evidence="5" id="KW-0418">Kinase</keyword>
<organism evidence="13 14">
    <name type="scientific">Methylomonas paludis</name>
    <dbReference type="NCBI Taxonomy" id="1173101"/>
    <lineage>
        <taxon>Bacteria</taxon>
        <taxon>Pseudomonadati</taxon>
        <taxon>Pseudomonadota</taxon>
        <taxon>Gammaproteobacteria</taxon>
        <taxon>Methylococcales</taxon>
        <taxon>Methylococcaceae</taxon>
        <taxon>Methylomonas</taxon>
    </lineage>
</organism>
<feature type="domain" description="Histidine kinase" evidence="9">
    <location>
        <begin position="1020"/>
        <end position="1238"/>
    </location>
</feature>
<dbReference type="PROSITE" id="PS50109">
    <property type="entry name" value="HIS_KIN"/>
    <property type="match status" value="1"/>
</dbReference>
<dbReference type="InterPro" id="IPR011006">
    <property type="entry name" value="CheY-like_superfamily"/>
</dbReference>
<evidence type="ECO:0000256" key="3">
    <source>
        <dbReference type="ARBA" id="ARBA00022553"/>
    </source>
</evidence>
<feature type="domain" description="PAC" evidence="12">
    <location>
        <begin position="957"/>
        <end position="1009"/>
    </location>
</feature>
<keyword evidence="7" id="KW-0812">Transmembrane</keyword>
<feature type="domain" description="PAS" evidence="11">
    <location>
        <begin position="493"/>
        <end position="546"/>
    </location>
</feature>
<dbReference type="InterPro" id="IPR036097">
    <property type="entry name" value="HisK_dim/P_sf"/>
</dbReference>
<dbReference type="Gene3D" id="3.40.50.2300">
    <property type="match status" value="1"/>
</dbReference>
<dbReference type="FunFam" id="3.30.565.10:FF:000006">
    <property type="entry name" value="Sensor histidine kinase WalK"/>
    <property type="match status" value="1"/>
</dbReference>
<evidence type="ECO:0000259" key="10">
    <source>
        <dbReference type="PROSITE" id="PS50110"/>
    </source>
</evidence>
<name>A0A975R982_9GAMM</name>
<dbReference type="Gene3D" id="1.10.287.130">
    <property type="match status" value="1"/>
</dbReference>
<keyword evidence="14" id="KW-1185">Reference proteome</keyword>
<proteinExistence type="predicted"/>
<feature type="domain" description="Response regulatory" evidence="10">
    <location>
        <begin position="1259"/>
        <end position="1375"/>
    </location>
</feature>
<evidence type="ECO:0000256" key="4">
    <source>
        <dbReference type="ARBA" id="ARBA00022679"/>
    </source>
</evidence>
<feature type="domain" description="PAC" evidence="12">
    <location>
        <begin position="699"/>
        <end position="751"/>
    </location>
</feature>
<dbReference type="InterPro" id="IPR001610">
    <property type="entry name" value="PAC"/>
</dbReference>
<feature type="modified residue" description="4-aspartylphosphate" evidence="6">
    <location>
        <position position="1308"/>
    </location>
</feature>
<dbReference type="Pfam" id="PF00512">
    <property type="entry name" value="HisKA"/>
    <property type="match status" value="1"/>
</dbReference>
<dbReference type="EC" id="2.7.13.3" evidence="2"/>
<keyword evidence="7" id="KW-0472">Membrane</keyword>
<dbReference type="Gene3D" id="3.40.190.10">
    <property type="entry name" value="Periplasmic binding protein-like II"/>
    <property type="match status" value="2"/>
</dbReference>
<dbReference type="GO" id="GO:0000155">
    <property type="term" value="F:phosphorelay sensor kinase activity"/>
    <property type="evidence" value="ECO:0007669"/>
    <property type="project" value="InterPro"/>
</dbReference>
<dbReference type="InterPro" id="IPR000014">
    <property type="entry name" value="PAS"/>
</dbReference>
<dbReference type="InterPro" id="IPR004358">
    <property type="entry name" value="Sig_transdc_His_kin-like_C"/>
</dbReference>
<dbReference type="CDD" id="cd00082">
    <property type="entry name" value="HisKA"/>
    <property type="match status" value="1"/>
</dbReference>
<evidence type="ECO:0000256" key="7">
    <source>
        <dbReference type="SAM" id="Phobius"/>
    </source>
</evidence>
<dbReference type="InterPro" id="IPR003661">
    <property type="entry name" value="HisK_dim/P_dom"/>
</dbReference>
<evidence type="ECO:0000313" key="13">
    <source>
        <dbReference type="EMBL" id="QWF69906.1"/>
    </source>
</evidence>
<dbReference type="GO" id="GO:0006355">
    <property type="term" value="P:regulation of DNA-templated transcription"/>
    <property type="evidence" value="ECO:0007669"/>
    <property type="project" value="InterPro"/>
</dbReference>
<keyword evidence="7" id="KW-1133">Transmembrane helix</keyword>
<evidence type="ECO:0000256" key="2">
    <source>
        <dbReference type="ARBA" id="ARBA00012438"/>
    </source>
</evidence>
<keyword evidence="3 6" id="KW-0597">Phosphoprotein</keyword>
<dbReference type="SUPFAM" id="SSF53850">
    <property type="entry name" value="Periplasmic binding protein-like II"/>
    <property type="match status" value="1"/>
</dbReference>
<feature type="signal peptide" evidence="8">
    <location>
        <begin position="1"/>
        <end position="21"/>
    </location>
</feature>
<comment type="catalytic activity">
    <reaction evidence="1">
        <text>ATP + protein L-histidine = ADP + protein N-phospho-L-histidine.</text>
        <dbReference type="EC" id="2.7.13.3"/>
    </reaction>
</comment>
<dbReference type="SUPFAM" id="SSF52172">
    <property type="entry name" value="CheY-like"/>
    <property type="match status" value="1"/>
</dbReference>
<dbReference type="Proteomes" id="UP000676649">
    <property type="component" value="Chromosome"/>
</dbReference>
<dbReference type="EMBL" id="CP073754">
    <property type="protein sequence ID" value="QWF69906.1"/>
    <property type="molecule type" value="Genomic_DNA"/>
</dbReference>
<dbReference type="PANTHER" id="PTHR43047">
    <property type="entry name" value="TWO-COMPONENT HISTIDINE PROTEIN KINASE"/>
    <property type="match status" value="1"/>
</dbReference>
<keyword evidence="8" id="KW-0732">Signal</keyword>
<dbReference type="Pfam" id="PF13426">
    <property type="entry name" value="PAS_9"/>
    <property type="match status" value="2"/>
</dbReference>
<evidence type="ECO:0000256" key="6">
    <source>
        <dbReference type="PROSITE-ProRule" id="PRU00169"/>
    </source>
</evidence>
<dbReference type="SUPFAM" id="SSF47384">
    <property type="entry name" value="Homodimeric domain of signal transducing histidine kinase"/>
    <property type="match status" value="1"/>
</dbReference>
<dbReference type="GO" id="GO:0005886">
    <property type="term" value="C:plasma membrane"/>
    <property type="evidence" value="ECO:0007669"/>
    <property type="project" value="UniProtKB-ARBA"/>
</dbReference>
<dbReference type="PROSITE" id="PS50112">
    <property type="entry name" value="PAS"/>
    <property type="match status" value="2"/>
</dbReference>
<dbReference type="SMART" id="SM00387">
    <property type="entry name" value="HATPase_c"/>
    <property type="match status" value="1"/>
</dbReference>
<dbReference type="InterPro" id="IPR035965">
    <property type="entry name" value="PAS-like_dom_sf"/>
</dbReference>
<evidence type="ECO:0000259" key="12">
    <source>
        <dbReference type="PROSITE" id="PS50113"/>
    </source>
</evidence>
<evidence type="ECO:0000313" key="14">
    <source>
        <dbReference type="Proteomes" id="UP000676649"/>
    </source>
</evidence>
<dbReference type="SMART" id="SM00388">
    <property type="entry name" value="HisKA"/>
    <property type="match status" value="1"/>
</dbReference>
<evidence type="ECO:0000256" key="1">
    <source>
        <dbReference type="ARBA" id="ARBA00000085"/>
    </source>
</evidence>
<dbReference type="NCBIfam" id="TIGR00229">
    <property type="entry name" value="sensory_box"/>
    <property type="match status" value="3"/>
</dbReference>
<dbReference type="InterPro" id="IPR036890">
    <property type="entry name" value="HATPase_C_sf"/>
</dbReference>
<dbReference type="RefSeq" id="WP_215580512.1">
    <property type="nucleotide sequence ID" value="NZ_CP073754.1"/>
</dbReference>
<dbReference type="PROSITE" id="PS50110">
    <property type="entry name" value="RESPONSE_REGULATORY"/>
    <property type="match status" value="1"/>
</dbReference>
<dbReference type="PROSITE" id="PS50113">
    <property type="entry name" value="PAC"/>
    <property type="match status" value="3"/>
</dbReference>
<dbReference type="InterPro" id="IPR003594">
    <property type="entry name" value="HATPase_dom"/>
</dbReference>
<gene>
    <name evidence="13" type="ORF">KEF85_11135</name>
</gene>
<dbReference type="InterPro" id="IPR005467">
    <property type="entry name" value="His_kinase_dom"/>
</dbReference>
<feature type="transmembrane region" description="Helical" evidence="7">
    <location>
        <begin position="333"/>
        <end position="357"/>
    </location>
</feature>
<protein>
    <recommendedName>
        <fullName evidence="2">histidine kinase</fullName>
        <ecNumber evidence="2">2.7.13.3</ecNumber>
    </recommendedName>
</protein>
<dbReference type="Gene3D" id="3.30.565.10">
    <property type="entry name" value="Histidine kinase-like ATPase, C-terminal domain"/>
    <property type="match status" value="1"/>
</dbReference>
<dbReference type="Pfam" id="PF08447">
    <property type="entry name" value="PAS_3"/>
    <property type="match status" value="2"/>
</dbReference>
<sequence length="1382" mass="155548">MFKILILQIVMVLMTMQTAAAVDVKPEKIRLQLKWFHQFQFAGYYMALEKGFYRDAGLDVEILEGRPYLQNSAENSHDQILVDNMLAGHADYTIVSSGVILEYIAGKPVVALAAVVQNSPGVLLVRGDSEIHTPLDFAGKRLMLQGSAESLALLHKEGIDLSKVNIQPEHSGINIDDLINGRSDVYFGYVSNEVYQLQKAGVDYRQIIPRDYGVNFYNDVLITSQYKLHKHPAQVASFVRASMLGWEYALTHIDETCQLIQQRYAPGKTLDALRFEAASLHKLIMPELVQIGHMNPERWWRIGETYAELGMMPAQFNLEGLLYQPNPPAKSLFWLYLGLAGVLAIIVVIGTVCVYIFTINRRLTKSLSLLEATLESTTDAILVVDLSDKLALYNQQFLVLWQIDFPIAINMYDSEILARAVDRVVDAERFLARVDEIYAAAELSSFDVIHFKDGRIIERYSMPQRIGDDVVGRVWSFRDISARIASERLLIESQRRFADIVESAMDAIITINVAQKIVLFNPGAEKMFGCPAEAAIGATLDRFIPEHYRHAHSDYIQGFGISEIPSAKMAGVRIVIGLRANGEEFPLEVTISQSGKNAEKIYTAIIRDISERIRVQQTLKASQQENQLLAELICNSTQPIGVGGADGSVALVNNAFETLTGYSAAELYAINWATELTPPEWFEFEQAKLAELHNSGQAVRYEKEYICKNGNRVPVELLVNYKAGSEDQPELYYAFVTDISERKRVEAATRESEQRMLLATEATGVGIWEWELESNLLRWDAQMFRIYGITPTPDGIVPYTTWSEAVLAEDLPDQEAIIQNTIRQLGLSSREFRILRGDDGQCRYIRAVETVRRNKAGEAIAVVGTNLDVTEATLAATGLRESEQRWRFCLEVASMGAWELNCADKSHWRSLGHAQIFGYQELPTEWSYEIILQHVLDEDRARVDQCIRQARAEYQGWSIECRIRRVDGEIRWLWVRAEYLIQQDDRGYREFGLMSDVTERKRAEQDLLDADQHKDNFLAMLAHELRNPLAPISNALEIQKMAPADPARVLWSADIIDRQIKHLTVLVDDLLDVSRINRDLIELKQVRLEMREFINTAVETCQPLLEARQQKFVLNLPAEPVWLQGDSVRLAQVVANLLNNAIKFTQEGGNIELKVEASADDICIRVIDNGYGVDGADLPKLFQLFYQVDRSLHRTQGGLGIGLSLVQRLVEKHGGTVQAFSAGSGQGSEFVVHLPRLMVADVPAIVSPVKKAPTHDKLRILLVDDNRDVADSMAMLMRLDRHQVTIANDGQVGLETARAERPDVIVLDIGLPVMDGYAVAQAIRQEPELANALLIALTGYGRAEDREKAKIAGFDEFMVKPPDIKQLRKLLTDQQEKLSLAR</sequence>
<dbReference type="SMART" id="SM00448">
    <property type="entry name" value="REC"/>
    <property type="match status" value="1"/>
</dbReference>
<dbReference type="CDD" id="cd00130">
    <property type="entry name" value="PAS"/>
    <property type="match status" value="3"/>
</dbReference>
<dbReference type="CDD" id="cd17580">
    <property type="entry name" value="REC_2_DhkD-like"/>
    <property type="match status" value="1"/>
</dbReference>
<dbReference type="Pfam" id="PF09084">
    <property type="entry name" value="NMT1"/>
    <property type="match status" value="1"/>
</dbReference>